<dbReference type="AlphaFoldDB" id="A0A168M0C5"/>
<feature type="region of interest" description="Disordered" evidence="8">
    <location>
        <begin position="56"/>
        <end position="94"/>
    </location>
</feature>
<dbReference type="PROSITE" id="PS00678">
    <property type="entry name" value="WD_REPEATS_1"/>
    <property type="match status" value="1"/>
</dbReference>
<dbReference type="SMART" id="SM00320">
    <property type="entry name" value="WD40"/>
    <property type="match status" value="5"/>
</dbReference>
<dbReference type="Pfam" id="PF00400">
    <property type="entry name" value="WD40"/>
    <property type="match status" value="5"/>
</dbReference>
<dbReference type="InterPro" id="IPR001680">
    <property type="entry name" value="WD40_rpt"/>
</dbReference>
<dbReference type="InterPro" id="IPR044633">
    <property type="entry name" value="CstF1-like"/>
</dbReference>
<evidence type="ECO:0000313" key="11">
    <source>
        <dbReference type="Proteomes" id="UP000078561"/>
    </source>
</evidence>
<dbReference type="CDD" id="cd00200">
    <property type="entry name" value="WD40"/>
    <property type="match status" value="1"/>
</dbReference>
<dbReference type="OMA" id="HTEDYVM"/>
<dbReference type="PANTHER" id="PTHR44133:SF2">
    <property type="entry name" value="CLEAVAGE STIMULATION FACTOR SUBUNIT 1"/>
    <property type="match status" value="1"/>
</dbReference>
<dbReference type="OrthoDB" id="538223at2759"/>
<dbReference type="InterPro" id="IPR019775">
    <property type="entry name" value="WD40_repeat_CS"/>
</dbReference>
<evidence type="ECO:0000256" key="7">
    <source>
        <dbReference type="PROSITE-ProRule" id="PRU00221"/>
    </source>
</evidence>
<dbReference type="InParanoid" id="A0A168M0C5"/>
<dbReference type="InterPro" id="IPR015943">
    <property type="entry name" value="WD40/YVTN_repeat-like_dom_sf"/>
</dbReference>
<dbReference type="SUPFAM" id="SSF50978">
    <property type="entry name" value="WD40 repeat-like"/>
    <property type="match status" value="1"/>
</dbReference>
<sequence length="366" mass="40289">MAGTPLSETQVLPLIISQLIAYGYSAVAQTVADATGADCDMMPSSRLVDLLALGQEREQEDSDDDMPSTQSDEPHESIDESNGFDPDATNEKPQPAVPYVQLYYTQHKGPCRTAAFSKDGRFAATGSYDASLKLLDVNKMKNRTGGPSDKPVIRTLYDHIAPVNDLSFHPNGEVLASCADDQSIKLFDLSKIGVKRAFRYLQDTQPVNSIDFHPSGDFLLAGTQDPHVRVYDIHTLQCYTNNNQQRAHHHLGAITQIQYAPETGRMFATASIDGTVKIWDSVSSQCVRTLSKVHGGGMAVSSVRWTRNEKYLLTAGMDSCLRLWDVANGQLVMTYKGHDQRSQMLQVPTKSIKSSSITSDPFSFSF</sequence>
<organism evidence="10">
    <name type="scientific">Absidia glauca</name>
    <name type="common">Pin mould</name>
    <dbReference type="NCBI Taxonomy" id="4829"/>
    <lineage>
        <taxon>Eukaryota</taxon>
        <taxon>Fungi</taxon>
        <taxon>Fungi incertae sedis</taxon>
        <taxon>Mucoromycota</taxon>
        <taxon>Mucoromycotina</taxon>
        <taxon>Mucoromycetes</taxon>
        <taxon>Mucorales</taxon>
        <taxon>Cunninghamellaceae</taxon>
        <taxon>Absidia</taxon>
    </lineage>
</organism>
<dbReference type="PANTHER" id="PTHR44133">
    <property type="entry name" value="CLEAVAGE STIMULATION FACTOR SUBUNIT 1"/>
    <property type="match status" value="1"/>
</dbReference>
<evidence type="ECO:0000256" key="6">
    <source>
        <dbReference type="ARBA" id="ARBA00029851"/>
    </source>
</evidence>
<reference evidence="10" key="1">
    <citation type="submission" date="2016-04" db="EMBL/GenBank/DDBJ databases">
        <authorList>
            <person name="Evans L.H."/>
            <person name="Alamgir A."/>
            <person name="Owens N."/>
            <person name="Weber N.D."/>
            <person name="Virtaneva K."/>
            <person name="Barbian K."/>
            <person name="Babar A."/>
            <person name="Rosenke K."/>
        </authorList>
    </citation>
    <scope>NUCLEOTIDE SEQUENCE [LARGE SCALE GENOMIC DNA]</scope>
    <source>
        <strain evidence="10">CBS 101.48</strain>
    </source>
</reference>
<dbReference type="PRINTS" id="PR00320">
    <property type="entry name" value="GPROTEINBRPT"/>
</dbReference>
<feature type="repeat" description="WD" evidence="7">
    <location>
        <begin position="200"/>
        <end position="241"/>
    </location>
</feature>
<dbReference type="Proteomes" id="UP000078561">
    <property type="component" value="Unassembled WGS sequence"/>
</dbReference>
<dbReference type="InterPro" id="IPR038184">
    <property type="entry name" value="CSTF1_dimer_sf"/>
</dbReference>
<evidence type="ECO:0000256" key="1">
    <source>
        <dbReference type="ARBA" id="ARBA00004123"/>
    </source>
</evidence>
<keyword evidence="4" id="KW-0677">Repeat</keyword>
<evidence type="ECO:0000256" key="2">
    <source>
        <dbReference type="ARBA" id="ARBA00022574"/>
    </source>
</evidence>
<feature type="domain" description="Cleavage stimulation factor subunit 1 dimerisation" evidence="9">
    <location>
        <begin position="14"/>
        <end position="58"/>
    </location>
</feature>
<evidence type="ECO:0000256" key="5">
    <source>
        <dbReference type="ARBA" id="ARBA00023242"/>
    </source>
</evidence>
<dbReference type="GO" id="GO:0003723">
    <property type="term" value="F:RNA binding"/>
    <property type="evidence" value="ECO:0007669"/>
    <property type="project" value="TreeGrafter"/>
</dbReference>
<dbReference type="EMBL" id="LT551915">
    <property type="protein sequence ID" value="SAL97775.1"/>
    <property type="molecule type" value="Genomic_DNA"/>
</dbReference>
<evidence type="ECO:0000256" key="4">
    <source>
        <dbReference type="ARBA" id="ARBA00022737"/>
    </source>
</evidence>
<dbReference type="GO" id="GO:0005848">
    <property type="term" value="C:mRNA cleavage stimulating factor complex"/>
    <property type="evidence" value="ECO:0007669"/>
    <property type="project" value="InterPro"/>
</dbReference>
<proteinExistence type="predicted"/>
<feature type="repeat" description="WD" evidence="7">
    <location>
        <begin position="293"/>
        <end position="334"/>
    </location>
</feature>
<feature type="repeat" description="WD" evidence="7">
    <location>
        <begin position="156"/>
        <end position="190"/>
    </location>
</feature>
<dbReference type="InterPro" id="IPR020472">
    <property type="entry name" value="WD40_PAC1"/>
</dbReference>
<accession>A0A168M0C5</accession>
<comment type="subcellular location">
    <subcellularLocation>
        <location evidence="1">Nucleus</location>
    </subcellularLocation>
</comment>
<evidence type="ECO:0000256" key="8">
    <source>
        <dbReference type="SAM" id="MobiDB-lite"/>
    </source>
</evidence>
<keyword evidence="2 7" id="KW-0853">WD repeat</keyword>
<dbReference type="STRING" id="4829.A0A168M0C5"/>
<dbReference type="PROSITE" id="PS50082">
    <property type="entry name" value="WD_REPEATS_2"/>
    <property type="match status" value="5"/>
</dbReference>
<name>A0A168M0C5_ABSGL</name>
<feature type="repeat" description="WD" evidence="7">
    <location>
        <begin position="247"/>
        <end position="289"/>
    </location>
</feature>
<gene>
    <name evidence="10" type="primary">ABSGL_03284.1 scaffold 4286</name>
</gene>
<dbReference type="PROSITE" id="PS50294">
    <property type="entry name" value="WD_REPEATS_REGION"/>
    <property type="match status" value="4"/>
</dbReference>
<dbReference type="InterPro" id="IPR036322">
    <property type="entry name" value="WD40_repeat_dom_sf"/>
</dbReference>
<dbReference type="Gene3D" id="2.130.10.10">
    <property type="entry name" value="YVTN repeat-like/Quinoprotein amine dehydrogenase"/>
    <property type="match status" value="2"/>
</dbReference>
<dbReference type="Gene3D" id="1.20.960.50">
    <property type="entry name" value="Cleavage stimulation factor subunit 1, dimerisation domain"/>
    <property type="match status" value="1"/>
</dbReference>
<keyword evidence="11" id="KW-1185">Reference proteome</keyword>
<keyword evidence="3" id="KW-0507">mRNA processing</keyword>
<evidence type="ECO:0000313" key="10">
    <source>
        <dbReference type="EMBL" id="SAL97775.1"/>
    </source>
</evidence>
<keyword evidence="5" id="KW-0539">Nucleus</keyword>
<protein>
    <recommendedName>
        <fullName evidence="6">Cleavage stimulation factor 50 kDa subunit</fullName>
    </recommendedName>
</protein>
<dbReference type="InterPro" id="IPR032028">
    <property type="entry name" value="CSTF1_dimer"/>
</dbReference>
<dbReference type="GO" id="GO:0031124">
    <property type="term" value="P:mRNA 3'-end processing"/>
    <property type="evidence" value="ECO:0007669"/>
    <property type="project" value="InterPro"/>
</dbReference>
<evidence type="ECO:0000256" key="3">
    <source>
        <dbReference type="ARBA" id="ARBA00022664"/>
    </source>
</evidence>
<feature type="repeat" description="WD" evidence="7">
    <location>
        <begin position="104"/>
        <end position="145"/>
    </location>
</feature>
<dbReference type="Pfam" id="PF16699">
    <property type="entry name" value="CSTF1_dimer"/>
    <property type="match status" value="1"/>
</dbReference>
<evidence type="ECO:0000259" key="9">
    <source>
        <dbReference type="Pfam" id="PF16699"/>
    </source>
</evidence>